<feature type="domain" description="Cobalamin adenosyltransferase-like" evidence="6">
    <location>
        <begin position="3"/>
        <end position="163"/>
    </location>
</feature>
<gene>
    <name evidence="7" type="ORF">SAMN04488063_2020</name>
</gene>
<organism evidence="7 8">
    <name type="scientific">Halopelagius inordinatus</name>
    <dbReference type="NCBI Taxonomy" id="553467"/>
    <lineage>
        <taxon>Archaea</taxon>
        <taxon>Methanobacteriati</taxon>
        <taxon>Methanobacteriota</taxon>
        <taxon>Stenosarchaea group</taxon>
        <taxon>Halobacteria</taxon>
        <taxon>Halobacteriales</taxon>
        <taxon>Haloferacaceae</taxon>
    </lineage>
</organism>
<evidence type="ECO:0000256" key="3">
    <source>
        <dbReference type="ARBA" id="ARBA00022679"/>
    </source>
</evidence>
<dbReference type="FunFam" id="1.20.1200.10:FF:000003">
    <property type="entry name" value="ATP:cob(I)alamin adenosyltransferase"/>
    <property type="match status" value="1"/>
</dbReference>
<name>A0A1I2RU56_9EURY</name>
<dbReference type="InterPro" id="IPR029499">
    <property type="entry name" value="PduO-typ"/>
</dbReference>
<dbReference type="InterPro" id="IPR016030">
    <property type="entry name" value="CblAdoTrfase-like"/>
</dbReference>
<dbReference type="GO" id="GO:0005524">
    <property type="term" value="F:ATP binding"/>
    <property type="evidence" value="ECO:0007669"/>
    <property type="project" value="UniProtKB-KW"/>
</dbReference>
<keyword evidence="5" id="KW-0067">ATP-binding</keyword>
<keyword evidence="4" id="KW-0547">Nucleotide-binding</keyword>
<evidence type="ECO:0000313" key="7">
    <source>
        <dbReference type="EMBL" id="SFG43059.1"/>
    </source>
</evidence>
<dbReference type="NCBIfam" id="TIGR00636">
    <property type="entry name" value="PduO_Nterm"/>
    <property type="match status" value="1"/>
</dbReference>
<evidence type="ECO:0000256" key="1">
    <source>
        <dbReference type="ARBA" id="ARBA00004496"/>
    </source>
</evidence>
<comment type="subcellular location">
    <subcellularLocation>
        <location evidence="1">Cytoplasm</location>
    </subcellularLocation>
</comment>
<keyword evidence="8" id="KW-1185">Reference proteome</keyword>
<dbReference type="RefSeq" id="WP_092891774.1">
    <property type="nucleotide sequence ID" value="NZ_FOOQ01000002.1"/>
</dbReference>
<dbReference type="GO" id="GO:0005737">
    <property type="term" value="C:cytoplasm"/>
    <property type="evidence" value="ECO:0007669"/>
    <property type="project" value="UniProtKB-SubCell"/>
</dbReference>
<dbReference type="SUPFAM" id="SSF89028">
    <property type="entry name" value="Cobalamin adenosyltransferase-like"/>
    <property type="match status" value="1"/>
</dbReference>
<keyword evidence="2" id="KW-0963">Cytoplasm</keyword>
<dbReference type="PANTHER" id="PTHR12213:SF0">
    <property type="entry name" value="CORRINOID ADENOSYLTRANSFERASE MMAB"/>
    <property type="match status" value="1"/>
</dbReference>
<protein>
    <submittedName>
        <fullName evidence="7">Cob(I)alamin adenosyltransferase</fullName>
    </submittedName>
</protein>
<dbReference type="Gene3D" id="1.20.1200.10">
    <property type="entry name" value="Cobalamin adenosyltransferase-like"/>
    <property type="match status" value="1"/>
</dbReference>
<dbReference type="Pfam" id="PF01923">
    <property type="entry name" value="Cob_adeno_trans"/>
    <property type="match status" value="1"/>
</dbReference>
<evidence type="ECO:0000256" key="4">
    <source>
        <dbReference type="ARBA" id="ARBA00022741"/>
    </source>
</evidence>
<dbReference type="AlphaFoldDB" id="A0A1I2RU56"/>
<evidence type="ECO:0000313" key="8">
    <source>
        <dbReference type="Proteomes" id="UP000198876"/>
    </source>
</evidence>
<evidence type="ECO:0000259" key="6">
    <source>
        <dbReference type="Pfam" id="PF01923"/>
    </source>
</evidence>
<proteinExistence type="predicted"/>
<keyword evidence="3 7" id="KW-0808">Transferase</keyword>
<reference evidence="8" key="1">
    <citation type="submission" date="2016-10" db="EMBL/GenBank/DDBJ databases">
        <authorList>
            <person name="Varghese N."/>
            <person name="Submissions S."/>
        </authorList>
    </citation>
    <scope>NUCLEOTIDE SEQUENCE [LARGE SCALE GENOMIC DNA]</scope>
    <source>
        <strain evidence="8">CGMCC 1.7739</strain>
    </source>
</reference>
<dbReference type="InterPro" id="IPR036451">
    <property type="entry name" value="CblAdoTrfase-like_sf"/>
</dbReference>
<sequence length="177" mass="19710">MKIYTGRGDEGMTDLRDMSRVSKTNARIEAYGTVDEANALVGTVRPTGYDDVDETLERVQNHLHVVQADLANPDPDEDDPVVSADHVDELEAFIDEADEELDQLTSFILPSGSDAGSKLHHARAVTRRAERRTVELASEERVNEQVVAYLNRLSDALFTLARLVNKRDGVREDAPTY</sequence>
<evidence type="ECO:0000256" key="5">
    <source>
        <dbReference type="ARBA" id="ARBA00022840"/>
    </source>
</evidence>
<accession>A0A1I2RU56</accession>
<dbReference type="OrthoDB" id="4665at2157"/>
<dbReference type="Proteomes" id="UP000198876">
    <property type="component" value="Unassembled WGS sequence"/>
</dbReference>
<evidence type="ECO:0000256" key="2">
    <source>
        <dbReference type="ARBA" id="ARBA00022490"/>
    </source>
</evidence>
<dbReference type="PANTHER" id="PTHR12213">
    <property type="entry name" value="CORRINOID ADENOSYLTRANSFERASE"/>
    <property type="match status" value="1"/>
</dbReference>
<dbReference type="GO" id="GO:0008817">
    <property type="term" value="F:corrinoid adenosyltransferase activity"/>
    <property type="evidence" value="ECO:0007669"/>
    <property type="project" value="TreeGrafter"/>
</dbReference>
<dbReference type="EMBL" id="FOOQ01000002">
    <property type="protein sequence ID" value="SFG43059.1"/>
    <property type="molecule type" value="Genomic_DNA"/>
</dbReference>
<dbReference type="STRING" id="553467.SAMN04488063_2020"/>